<comment type="caution">
    <text evidence="1">The sequence shown here is derived from an EMBL/GenBank/DDBJ whole genome shotgun (WGS) entry which is preliminary data.</text>
</comment>
<dbReference type="RefSeq" id="WP_029202365.1">
    <property type="nucleotide sequence ID" value="NZ_BMLB01000001.1"/>
</dbReference>
<dbReference type="Proteomes" id="UP000662111">
    <property type="component" value="Unassembled WGS sequence"/>
</dbReference>
<reference evidence="2" key="1">
    <citation type="journal article" date="2019" name="Int. J. Syst. Evol. Microbiol.">
        <title>The Global Catalogue of Microorganisms (GCM) 10K type strain sequencing project: providing services to taxonomists for standard genome sequencing and annotation.</title>
        <authorList>
            <consortium name="The Broad Institute Genomics Platform"/>
            <consortium name="The Broad Institute Genome Sequencing Center for Infectious Disease"/>
            <person name="Wu L."/>
            <person name="Ma J."/>
        </authorList>
    </citation>
    <scope>NUCLEOTIDE SEQUENCE [LARGE SCALE GENOMIC DNA]</scope>
    <source>
        <strain evidence="2">CGMCC 1.5362</strain>
    </source>
</reference>
<proteinExistence type="predicted"/>
<gene>
    <name evidence="1" type="ORF">GCM10011509_03160</name>
</gene>
<protein>
    <submittedName>
        <fullName evidence="1">Uncharacterized protein</fullName>
    </submittedName>
</protein>
<organism evidence="1 2">
    <name type="scientific">Ornithinimicrobium pekingense</name>
    <dbReference type="NCBI Taxonomy" id="384677"/>
    <lineage>
        <taxon>Bacteria</taxon>
        <taxon>Bacillati</taxon>
        <taxon>Actinomycetota</taxon>
        <taxon>Actinomycetes</taxon>
        <taxon>Micrococcales</taxon>
        <taxon>Ornithinimicrobiaceae</taxon>
        <taxon>Ornithinimicrobium</taxon>
    </lineage>
</organism>
<sequence length="61" mass="6026">MTAAVPATRRWTADPLLLLALLAATAVTLTLVPRSGAAAATWQVPALLGVVASGLALSGST</sequence>
<evidence type="ECO:0000313" key="1">
    <source>
        <dbReference type="EMBL" id="GGK58114.1"/>
    </source>
</evidence>
<accession>A0ABQ2F4G3</accession>
<name>A0ABQ2F4G3_9MICO</name>
<evidence type="ECO:0000313" key="2">
    <source>
        <dbReference type="Proteomes" id="UP000662111"/>
    </source>
</evidence>
<keyword evidence="2" id="KW-1185">Reference proteome</keyword>
<dbReference type="EMBL" id="BMLB01000001">
    <property type="protein sequence ID" value="GGK58114.1"/>
    <property type="molecule type" value="Genomic_DNA"/>
</dbReference>